<feature type="non-terminal residue" evidence="3">
    <location>
        <position position="50"/>
    </location>
</feature>
<dbReference type="InterPro" id="IPR016055">
    <property type="entry name" value="A-D-PHexomutase_a/b/a-I/II/III"/>
</dbReference>
<proteinExistence type="inferred from homology"/>
<name>X1EKX4_9ZZZZ</name>
<gene>
    <name evidence="3" type="ORF">S03H2_15408</name>
</gene>
<dbReference type="Pfam" id="PF02878">
    <property type="entry name" value="PGM_PMM_I"/>
    <property type="match status" value="1"/>
</dbReference>
<evidence type="ECO:0000259" key="2">
    <source>
        <dbReference type="Pfam" id="PF02878"/>
    </source>
</evidence>
<organism evidence="3">
    <name type="scientific">marine sediment metagenome</name>
    <dbReference type="NCBI Taxonomy" id="412755"/>
    <lineage>
        <taxon>unclassified sequences</taxon>
        <taxon>metagenomes</taxon>
        <taxon>ecological metagenomes</taxon>
    </lineage>
</organism>
<dbReference type="Gene3D" id="3.40.120.10">
    <property type="entry name" value="Alpha-D-Glucose-1,6-Bisphosphate, subunit A, domain 3"/>
    <property type="match status" value="1"/>
</dbReference>
<dbReference type="EMBL" id="BARU01007834">
    <property type="protein sequence ID" value="GAH33247.1"/>
    <property type="molecule type" value="Genomic_DNA"/>
</dbReference>
<dbReference type="AlphaFoldDB" id="X1EKX4"/>
<evidence type="ECO:0000256" key="1">
    <source>
        <dbReference type="ARBA" id="ARBA00010231"/>
    </source>
</evidence>
<comment type="similarity">
    <text evidence="1">Belongs to the phosphohexose mutase family.</text>
</comment>
<dbReference type="GO" id="GO:0005975">
    <property type="term" value="P:carbohydrate metabolic process"/>
    <property type="evidence" value="ECO:0007669"/>
    <property type="project" value="InterPro"/>
</dbReference>
<accession>X1EKX4</accession>
<dbReference type="GO" id="GO:0016868">
    <property type="term" value="F:intramolecular phosphotransferase activity"/>
    <property type="evidence" value="ECO:0007669"/>
    <property type="project" value="InterPro"/>
</dbReference>
<feature type="domain" description="Alpha-D-phosphohexomutase alpha/beta/alpha" evidence="2">
    <location>
        <begin position="2"/>
        <end position="49"/>
    </location>
</feature>
<dbReference type="InterPro" id="IPR005844">
    <property type="entry name" value="A-D-PHexomutase_a/b/a-I"/>
</dbReference>
<protein>
    <recommendedName>
        <fullName evidence="2">Alpha-D-phosphohexomutase alpha/beta/alpha domain-containing protein</fullName>
    </recommendedName>
</protein>
<reference evidence="3" key="1">
    <citation type="journal article" date="2014" name="Front. Microbiol.">
        <title>High frequency of phylogenetically diverse reductive dehalogenase-homologous genes in deep subseafloor sedimentary metagenomes.</title>
        <authorList>
            <person name="Kawai M."/>
            <person name="Futagami T."/>
            <person name="Toyoda A."/>
            <person name="Takaki Y."/>
            <person name="Nishi S."/>
            <person name="Hori S."/>
            <person name="Arai W."/>
            <person name="Tsubouchi T."/>
            <person name="Morono Y."/>
            <person name="Uchiyama I."/>
            <person name="Ito T."/>
            <person name="Fujiyama A."/>
            <person name="Inagaki F."/>
            <person name="Takami H."/>
        </authorList>
    </citation>
    <scope>NUCLEOTIDE SEQUENCE</scope>
    <source>
        <strain evidence="3">Expedition CK06-06</strain>
    </source>
</reference>
<evidence type="ECO:0000313" key="3">
    <source>
        <dbReference type="EMBL" id="GAH33247.1"/>
    </source>
</evidence>
<comment type="caution">
    <text evidence="3">The sequence shown here is derived from an EMBL/GenBank/DDBJ whole genome shotgun (WGS) entry which is preliminary data.</text>
</comment>
<sequence>MQLFGTSGIRTIADKNLIQLALKVGLAVGKVYGSVVVGSDTRTSSSAMKH</sequence>
<dbReference type="SUPFAM" id="SSF53738">
    <property type="entry name" value="Phosphoglucomutase, first 3 domains"/>
    <property type="match status" value="1"/>
</dbReference>